<dbReference type="EC" id="3.4.21.89" evidence="3"/>
<comment type="caution">
    <text evidence="3">Lacks conserved residue(s) required for the propagation of feature annotation.</text>
</comment>
<dbReference type="Pfam" id="PF10502">
    <property type="entry name" value="Peptidase_S26"/>
    <property type="match status" value="1"/>
</dbReference>
<dbReference type="GO" id="GO:0004252">
    <property type="term" value="F:serine-type endopeptidase activity"/>
    <property type="evidence" value="ECO:0007669"/>
    <property type="project" value="InterPro"/>
</dbReference>
<keyword evidence="3 5" id="KW-0378">Hydrolase</keyword>
<feature type="transmembrane region" description="Helical" evidence="3">
    <location>
        <begin position="111"/>
        <end position="127"/>
    </location>
</feature>
<feature type="domain" description="Peptidase S26" evidence="4">
    <location>
        <begin position="166"/>
        <end position="422"/>
    </location>
</feature>
<feature type="transmembrane region" description="Helical" evidence="3">
    <location>
        <begin position="54"/>
        <end position="75"/>
    </location>
</feature>
<keyword evidence="3" id="KW-0645">Protease</keyword>
<feature type="active site" evidence="2">
    <location>
        <position position="190"/>
    </location>
</feature>
<comment type="caution">
    <text evidence="5">The sequence shown here is derived from an EMBL/GenBank/DDBJ whole genome shotgun (WGS) entry which is preliminary data.</text>
</comment>
<feature type="transmembrane region" description="Helical" evidence="3">
    <location>
        <begin position="6"/>
        <end position="22"/>
    </location>
</feature>
<dbReference type="GO" id="GO:0009003">
    <property type="term" value="F:signal peptidase activity"/>
    <property type="evidence" value="ECO:0007669"/>
    <property type="project" value="UniProtKB-EC"/>
</dbReference>
<dbReference type="GO" id="GO:0016020">
    <property type="term" value="C:membrane"/>
    <property type="evidence" value="ECO:0007669"/>
    <property type="project" value="UniProtKB-SubCell"/>
</dbReference>
<dbReference type="NCBIfam" id="TIGR02227">
    <property type="entry name" value="sigpep_I_bact"/>
    <property type="match status" value="1"/>
</dbReference>
<evidence type="ECO:0000256" key="3">
    <source>
        <dbReference type="RuleBase" id="RU362042"/>
    </source>
</evidence>
<sequence>MKILLYILFYIVTSILILAYLFKEKKVVEVIDCFVDKFINKIGINKEEIRSEKILLILNTIAILSLAILSIKVDYSRNDVLPIKNKIIILGTLVNFSILLLTYLKKYYYEAMTIVNLILIVFGKSMFGVDDKTFFKINILAVVFSLILIFFSQFELSNKIKKIFNAIYIIILVVIIQGYYLGNYAIPTGSMEPTIAVGDRIFANNVVYKFKQPKIGDIISFKEPLDNSLMYTKRITGTPGVMFKINENDNNIYIDGEKSSLNREYSIEGILKLFNNPEIYIPKNGDKIKLVEILELDISKGTGVVQLSKEEFLQKNISKDYYKYLFGFFNTNTLEQISGVDQDLTNKRYTYILESEGRFVLPILDFKYDIETMSKLLNGEEITLDSNYYMAMGDNTNNSNDSRYFGYVRENRIYGKLLLRWYPFNRVGLINEK</sequence>
<dbReference type="SUPFAM" id="SSF51306">
    <property type="entry name" value="LexA/Signal peptidase"/>
    <property type="match status" value="1"/>
</dbReference>
<dbReference type="PANTHER" id="PTHR43390:SF1">
    <property type="entry name" value="CHLOROPLAST PROCESSING PEPTIDASE"/>
    <property type="match status" value="1"/>
</dbReference>
<feature type="transmembrane region" description="Helical" evidence="3">
    <location>
        <begin position="87"/>
        <end position="104"/>
    </location>
</feature>
<comment type="subcellular location">
    <subcellularLocation>
        <location evidence="3">Membrane</location>
        <topology evidence="3">Single-pass type II membrane protein</topology>
    </subcellularLocation>
</comment>
<feature type="transmembrane region" description="Helical" evidence="3">
    <location>
        <begin position="163"/>
        <end position="182"/>
    </location>
</feature>
<name>A0A7Z0PED1_9FUSO</name>
<dbReference type="Gene3D" id="2.10.109.10">
    <property type="entry name" value="Umud Fragment, subunit A"/>
    <property type="match status" value="1"/>
</dbReference>
<keyword evidence="6" id="KW-1185">Reference proteome</keyword>
<dbReference type="InterPro" id="IPR019533">
    <property type="entry name" value="Peptidase_S26"/>
</dbReference>
<keyword evidence="3" id="KW-0812">Transmembrane</keyword>
<dbReference type="RefSeq" id="WP_067322436.1">
    <property type="nucleotide sequence ID" value="NZ_CBCRWS010000009.1"/>
</dbReference>
<dbReference type="Proteomes" id="UP000526184">
    <property type="component" value="Unassembled WGS sequence"/>
</dbReference>
<dbReference type="EMBL" id="JABMKT010000009">
    <property type="protein sequence ID" value="NYV27718.1"/>
    <property type="molecule type" value="Genomic_DNA"/>
</dbReference>
<evidence type="ECO:0000256" key="2">
    <source>
        <dbReference type="PIRSR" id="PIRSR600223-1"/>
    </source>
</evidence>
<reference evidence="5 6" key="1">
    <citation type="submission" date="2020-05" db="EMBL/GenBank/DDBJ databases">
        <title>Streptobacillus felis strain LHL191014123.</title>
        <authorList>
            <person name="Fawzy A."/>
            <person name="Rau J."/>
            <person name="Risse K."/>
            <person name="Schauerte N."/>
            <person name="Geiger C."/>
            <person name="Blom J."/>
            <person name="Imirzalioglu C."/>
            <person name="Falgenhauer J."/>
            <person name="Bach A."/>
            <person name="Herden C."/>
            <person name="Eisenberg T."/>
        </authorList>
    </citation>
    <scope>NUCLEOTIDE SEQUENCE [LARGE SCALE GENOMIC DNA]</scope>
    <source>
        <strain evidence="5 6">LHL191014123</strain>
    </source>
</reference>
<dbReference type="InterPro" id="IPR036286">
    <property type="entry name" value="LexA/Signal_pep-like_sf"/>
</dbReference>
<feature type="transmembrane region" description="Helical" evidence="3">
    <location>
        <begin position="133"/>
        <end position="151"/>
    </location>
</feature>
<feature type="active site" evidence="2">
    <location>
        <position position="233"/>
    </location>
</feature>
<accession>A0A7Z0PED1</accession>
<proteinExistence type="inferred from homology"/>
<dbReference type="InterPro" id="IPR000223">
    <property type="entry name" value="Pept_S26A_signal_pept_1"/>
</dbReference>
<evidence type="ECO:0000313" key="5">
    <source>
        <dbReference type="EMBL" id="NYV27718.1"/>
    </source>
</evidence>
<dbReference type="CDD" id="cd06530">
    <property type="entry name" value="S26_SPase_I"/>
    <property type="match status" value="1"/>
</dbReference>
<evidence type="ECO:0000256" key="1">
    <source>
        <dbReference type="ARBA" id="ARBA00009370"/>
    </source>
</evidence>
<comment type="catalytic activity">
    <reaction evidence="3">
        <text>Cleavage of hydrophobic, N-terminal signal or leader sequences from secreted and periplasmic proteins.</text>
        <dbReference type="EC" id="3.4.21.89"/>
    </reaction>
</comment>
<keyword evidence="3" id="KW-0472">Membrane</keyword>
<comment type="similarity">
    <text evidence="1 3">Belongs to the peptidase S26 family.</text>
</comment>
<organism evidence="5 6">
    <name type="scientific">Streptobacillus felis</name>
    <dbReference type="NCBI Taxonomy" id="1384509"/>
    <lineage>
        <taxon>Bacteria</taxon>
        <taxon>Fusobacteriati</taxon>
        <taxon>Fusobacteriota</taxon>
        <taxon>Fusobacteriia</taxon>
        <taxon>Fusobacteriales</taxon>
        <taxon>Leptotrichiaceae</taxon>
        <taxon>Streptobacillus</taxon>
    </lineage>
</organism>
<protein>
    <recommendedName>
        <fullName evidence="3">Signal peptidase I</fullName>
        <ecNumber evidence="3">3.4.21.89</ecNumber>
    </recommendedName>
</protein>
<dbReference type="PANTHER" id="PTHR43390">
    <property type="entry name" value="SIGNAL PEPTIDASE I"/>
    <property type="match status" value="1"/>
</dbReference>
<gene>
    <name evidence="5" type="primary">lepB</name>
    <name evidence="5" type="ORF">HP397_02600</name>
</gene>
<keyword evidence="3" id="KW-1133">Transmembrane helix</keyword>
<dbReference type="PRINTS" id="PR00727">
    <property type="entry name" value="LEADERPTASE"/>
</dbReference>
<evidence type="ECO:0000259" key="4">
    <source>
        <dbReference type="Pfam" id="PF10502"/>
    </source>
</evidence>
<dbReference type="OrthoDB" id="9802919at2"/>
<evidence type="ECO:0000313" key="6">
    <source>
        <dbReference type="Proteomes" id="UP000526184"/>
    </source>
</evidence>
<dbReference type="GO" id="GO:0006465">
    <property type="term" value="P:signal peptide processing"/>
    <property type="evidence" value="ECO:0007669"/>
    <property type="project" value="InterPro"/>
</dbReference>
<dbReference type="AlphaFoldDB" id="A0A7Z0PED1"/>